<accession>A0ABV4XXZ9</accession>
<dbReference type="RefSeq" id="WP_413266168.1">
    <property type="nucleotide sequence ID" value="NZ_JBHFNR010000204.1"/>
</dbReference>
<evidence type="ECO:0000313" key="2">
    <source>
        <dbReference type="Proteomes" id="UP001576784"/>
    </source>
</evidence>
<evidence type="ECO:0000313" key="1">
    <source>
        <dbReference type="EMBL" id="MFB2896541.1"/>
    </source>
</evidence>
<name>A0ABV4XXZ9_9CYAN</name>
<gene>
    <name evidence="1" type="ORF">ACE1CI_26815</name>
</gene>
<comment type="caution">
    <text evidence="1">The sequence shown here is derived from an EMBL/GenBank/DDBJ whole genome shotgun (WGS) entry which is preliminary data.</text>
</comment>
<sequence>MMISRRSLTQRMLKKARAIRYQVRSQIMSCLTIEQIGETEY</sequence>
<proteinExistence type="predicted"/>
<reference evidence="1 2" key="1">
    <citation type="submission" date="2024-09" db="EMBL/GenBank/DDBJ databases">
        <title>Floridaenema gen nov. (Aerosakkonemataceae, Aerosakkonematales ord. nov., Cyanobacteria) from benthic tropical and subtropical fresh waters, with the description of four new species.</title>
        <authorList>
            <person name="Moretto J.A."/>
            <person name="Berthold D.E."/>
            <person name="Lefler F.W."/>
            <person name="Huang I.-S."/>
            <person name="Laughinghouse H. IV."/>
        </authorList>
    </citation>
    <scope>NUCLEOTIDE SEQUENCE [LARGE SCALE GENOMIC DNA]</scope>
    <source>
        <strain evidence="1 2">BLCC-F50</strain>
    </source>
</reference>
<keyword evidence="2" id="KW-1185">Reference proteome</keyword>
<dbReference type="Proteomes" id="UP001576784">
    <property type="component" value="Unassembled WGS sequence"/>
</dbReference>
<protein>
    <submittedName>
        <fullName evidence="1">Uncharacterized protein</fullName>
    </submittedName>
</protein>
<dbReference type="EMBL" id="JBHFNR010000204">
    <property type="protein sequence ID" value="MFB2896541.1"/>
    <property type="molecule type" value="Genomic_DNA"/>
</dbReference>
<organism evidence="1 2">
    <name type="scientific">Floridaenema flaviceps BLCC-F50</name>
    <dbReference type="NCBI Taxonomy" id="3153642"/>
    <lineage>
        <taxon>Bacteria</taxon>
        <taxon>Bacillati</taxon>
        <taxon>Cyanobacteriota</taxon>
        <taxon>Cyanophyceae</taxon>
        <taxon>Oscillatoriophycideae</taxon>
        <taxon>Aerosakkonematales</taxon>
        <taxon>Aerosakkonemataceae</taxon>
        <taxon>Floridanema</taxon>
        <taxon>Floridanema flaviceps</taxon>
    </lineage>
</organism>